<dbReference type="Gene3D" id="1.20.1250.20">
    <property type="entry name" value="MFS general substrate transporter like domains"/>
    <property type="match status" value="2"/>
</dbReference>
<feature type="transmembrane region" description="Helical" evidence="5">
    <location>
        <begin position="89"/>
        <end position="110"/>
    </location>
</feature>
<feature type="transmembrane region" description="Helical" evidence="5">
    <location>
        <begin position="207"/>
        <end position="227"/>
    </location>
</feature>
<keyword evidence="8" id="KW-1185">Reference proteome</keyword>
<gene>
    <name evidence="7" type="ORF">Ocin01_08389</name>
</gene>
<organism evidence="7 8">
    <name type="scientific">Orchesella cincta</name>
    <name type="common">Springtail</name>
    <name type="synonym">Podura cincta</name>
    <dbReference type="NCBI Taxonomy" id="48709"/>
    <lineage>
        <taxon>Eukaryota</taxon>
        <taxon>Metazoa</taxon>
        <taxon>Ecdysozoa</taxon>
        <taxon>Arthropoda</taxon>
        <taxon>Hexapoda</taxon>
        <taxon>Collembola</taxon>
        <taxon>Entomobryomorpha</taxon>
        <taxon>Entomobryoidea</taxon>
        <taxon>Orchesellidae</taxon>
        <taxon>Orchesellinae</taxon>
        <taxon>Orchesella</taxon>
    </lineage>
</organism>
<dbReference type="EMBL" id="LJIJ01000366">
    <property type="protein sequence ID" value="ODM98291.1"/>
    <property type="molecule type" value="Genomic_DNA"/>
</dbReference>
<dbReference type="OrthoDB" id="6612291at2759"/>
<dbReference type="InterPro" id="IPR050549">
    <property type="entry name" value="MFS_Trehalose_Transporter"/>
</dbReference>
<dbReference type="GO" id="GO:0022857">
    <property type="term" value="F:transmembrane transporter activity"/>
    <property type="evidence" value="ECO:0007669"/>
    <property type="project" value="InterPro"/>
</dbReference>
<dbReference type="PROSITE" id="PS50850">
    <property type="entry name" value="MFS"/>
    <property type="match status" value="1"/>
</dbReference>
<dbReference type="OMA" id="YHANNRE"/>
<evidence type="ECO:0000313" key="7">
    <source>
        <dbReference type="EMBL" id="ODM98291.1"/>
    </source>
</evidence>
<evidence type="ECO:0000256" key="2">
    <source>
        <dbReference type="ARBA" id="ARBA00022692"/>
    </source>
</evidence>
<comment type="subcellular location">
    <subcellularLocation>
        <location evidence="1">Membrane</location>
        <topology evidence="1">Multi-pass membrane protein</topology>
    </subcellularLocation>
</comment>
<dbReference type="Proteomes" id="UP000094527">
    <property type="component" value="Unassembled WGS sequence"/>
</dbReference>
<feature type="domain" description="Major facilitator superfamily (MFS) profile" evidence="6">
    <location>
        <begin position="1"/>
        <end position="322"/>
    </location>
</feature>
<evidence type="ECO:0000256" key="3">
    <source>
        <dbReference type="ARBA" id="ARBA00022989"/>
    </source>
</evidence>
<accession>A0A1D2MZC4</accession>
<evidence type="ECO:0000256" key="5">
    <source>
        <dbReference type="SAM" id="Phobius"/>
    </source>
</evidence>
<feature type="transmembrane region" description="Helical" evidence="5">
    <location>
        <begin position="62"/>
        <end position="83"/>
    </location>
</feature>
<feature type="transmembrane region" description="Helical" evidence="5">
    <location>
        <begin position="25"/>
        <end position="50"/>
    </location>
</feature>
<evidence type="ECO:0000256" key="1">
    <source>
        <dbReference type="ARBA" id="ARBA00004141"/>
    </source>
</evidence>
<dbReference type="SUPFAM" id="SSF103473">
    <property type="entry name" value="MFS general substrate transporter"/>
    <property type="match status" value="1"/>
</dbReference>
<feature type="transmembrane region" description="Helical" evidence="5">
    <location>
        <begin position="239"/>
        <end position="260"/>
    </location>
</feature>
<sequence length="322" mass="34442">MKVAALCSCFIIGYTVEKIGRKLTSILMVIPFVIGYAIMASAQSVMMIYIGRFITGFSGGAYTVITSVYISEICSGIAFVYIVGAIVNWRITSIVCGVVPILHGVAMLFVPDTPRYLLSKGQTEKAAAALQWLRGAPSVQDIEPELKEIQSGIDEANNNTSGGSLLVGSTIKPCLMSVTAMAFQQLAGINAVIFFSVDIFKAAGSDIDPNVCAIIVGMTQAVGFAFAGILMNRFGRKPLFLFSEIGMCISLAALGVFYYLKEEKPDTAANLGWLPLVSLVMYMVTYCCGGICALGAAFAAFVLPETKGKTVEEIMRIFADKV</sequence>
<evidence type="ECO:0000259" key="6">
    <source>
        <dbReference type="PROSITE" id="PS50850"/>
    </source>
</evidence>
<evidence type="ECO:0000256" key="4">
    <source>
        <dbReference type="ARBA" id="ARBA00023136"/>
    </source>
</evidence>
<dbReference type="AlphaFoldDB" id="A0A1D2MZC4"/>
<keyword evidence="3 5" id="KW-1133">Transmembrane helix</keyword>
<dbReference type="InterPro" id="IPR005828">
    <property type="entry name" value="MFS_sugar_transport-like"/>
</dbReference>
<dbReference type="GO" id="GO:0016020">
    <property type="term" value="C:membrane"/>
    <property type="evidence" value="ECO:0007669"/>
    <property type="project" value="UniProtKB-SubCell"/>
</dbReference>
<dbReference type="Pfam" id="PF00083">
    <property type="entry name" value="Sugar_tr"/>
    <property type="match status" value="2"/>
</dbReference>
<name>A0A1D2MZC4_ORCCI</name>
<dbReference type="PANTHER" id="PTHR48021">
    <property type="match status" value="1"/>
</dbReference>
<keyword evidence="4 5" id="KW-0472">Membrane</keyword>
<dbReference type="STRING" id="48709.A0A1D2MZC4"/>
<keyword evidence="2 5" id="KW-0812">Transmembrane</keyword>
<dbReference type="InterPro" id="IPR020846">
    <property type="entry name" value="MFS_dom"/>
</dbReference>
<reference evidence="7 8" key="1">
    <citation type="journal article" date="2016" name="Genome Biol. Evol.">
        <title>Gene Family Evolution Reflects Adaptation to Soil Environmental Stressors in the Genome of the Collembolan Orchesella cincta.</title>
        <authorList>
            <person name="Faddeeva-Vakhrusheva A."/>
            <person name="Derks M.F."/>
            <person name="Anvar S.Y."/>
            <person name="Agamennone V."/>
            <person name="Suring W."/>
            <person name="Smit S."/>
            <person name="van Straalen N.M."/>
            <person name="Roelofs D."/>
        </authorList>
    </citation>
    <scope>NUCLEOTIDE SEQUENCE [LARGE SCALE GENOMIC DNA]</scope>
    <source>
        <tissue evidence="7">Mixed pool</tissue>
    </source>
</reference>
<feature type="transmembrane region" description="Helical" evidence="5">
    <location>
        <begin position="280"/>
        <end position="303"/>
    </location>
</feature>
<proteinExistence type="predicted"/>
<dbReference type="InterPro" id="IPR036259">
    <property type="entry name" value="MFS_trans_sf"/>
</dbReference>
<evidence type="ECO:0000313" key="8">
    <source>
        <dbReference type="Proteomes" id="UP000094527"/>
    </source>
</evidence>
<comment type="caution">
    <text evidence="7">The sequence shown here is derived from an EMBL/GenBank/DDBJ whole genome shotgun (WGS) entry which is preliminary data.</text>
</comment>
<protein>
    <submittedName>
        <fullName evidence="7">Facilitated trehalose transporter Tret1</fullName>
    </submittedName>
</protein>
<dbReference type="PANTHER" id="PTHR48021:SF1">
    <property type="entry name" value="GH07001P-RELATED"/>
    <property type="match status" value="1"/>
</dbReference>